<evidence type="ECO:0000256" key="2">
    <source>
        <dbReference type="ARBA" id="ARBA00022573"/>
    </source>
</evidence>
<organism evidence="4">
    <name type="scientific">hydrothermal vent metagenome</name>
    <dbReference type="NCBI Taxonomy" id="652676"/>
    <lineage>
        <taxon>unclassified sequences</taxon>
        <taxon>metagenomes</taxon>
        <taxon>ecological metagenomes</taxon>
    </lineage>
</organism>
<dbReference type="InterPro" id="IPR051810">
    <property type="entry name" value="Precorrin_MeTrfase"/>
</dbReference>
<keyword evidence="4" id="KW-0808">Transferase</keyword>
<evidence type="ECO:0000256" key="1">
    <source>
        <dbReference type="ARBA" id="ARBA00004953"/>
    </source>
</evidence>
<dbReference type="CDD" id="cd11646">
    <property type="entry name" value="Precorrin_3B_C17_MT"/>
    <property type="match status" value="1"/>
</dbReference>
<dbReference type="GO" id="GO:0009236">
    <property type="term" value="P:cobalamin biosynthetic process"/>
    <property type="evidence" value="ECO:0007669"/>
    <property type="project" value="UniProtKB-KW"/>
</dbReference>
<keyword evidence="2" id="KW-0169">Cobalamin biosynthesis</keyword>
<evidence type="ECO:0000313" key="4">
    <source>
        <dbReference type="EMBL" id="VAX32497.1"/>
    </source>
</evidence>
<dbReference type="InterPro" id="IPR014777">
    <property type="entry name" value="4pyrrole_Mease_sub1"/>
</dbReference>
<feature type="domain" description="Tetrapyrrole methylase" evidence="3">
    <location>
        <begin position="9"/>
        <end position="108"/>
    </location>
</feature>
<reference evidence="4" key="1">
    <citation type="submission" date="2018-06" db="EMBL/GenBank/DDBJ databases">
        <authorList>
            <person name="Zhirakovskaya E."/>
        </authorList>
    </citation>
    <scope>NUCLEOTIDE SEQUENCE</scope>
</reference>
<dbReference type="AlphaFoldDB" id="A0A3B1DV20"/>
<proteinExistence type="predicted"/>
<dbReference type="GO" id="GO:0032259">
    <property type="term" value="P:methylation"/>
    <property type="evidence" value="ECO:0007669"/>
    <property type="project" value="UniProtKB-KW"/>
</dbReference>
<evidence type="ECO:0000259" key="3">
    <source>
        <dbReference type="Pfam" id="PF00590"/>
    </source>
</evidence>
<dbReference type="Gene3D" id="3.40.1010.10">
    <property type="entry name" value="Cobalt-precorrin-4 Transmethylase, Domain 1"/>
    <property type="match status" value="1"/>
</dbReference>
<dbReference type="EMBL" id="UOGI01000140">
    <property type="protein sequence ID" value="VAX32497.1"/>
    <property type="molecule type" value="Genomic_DNA"/>
</dbReference>
<accession>A0A3B1DV20</accession>
<dbReference type="PANTHER" id="PTHR47036">
    <property type="entry name" value="COBALT-FACTOR III C(17)-METHYLTRANSFERASE-RELATED"/>
    <property type="match status" value="1"/>
</dbReference>
<dbReference type="InterPro" id="IPR035996">
    <property type="entry name" value="4pyrrol_Methylase_sf"/>
</dbReference>
<dbReference type="InterPro" id="IPR000878">
    <property type="entry name" value="4pyrrol_Mease"/>
</dbReference>
<dbReference type="InterPro" id="IPR006363">
    <property type="entry name" value="Cbl_synth_CobJ/CibH_dom"/>
</dbReference>
<dbReference type="SUPFAM" id="SSF53790">
    <property type="entry name" value="Tetrapyrrole methylase"/>
    <property type="match status" value="1"/>
</dbReference>
<gene>
    <name evidence="4" type="ORF">MNBD_NITROSPIRAE03-884</name>
</gene>
<dbReference type="Pfam" id="PF00590">
    <property type="entry name" value="TP_methylase"/>
    <property type="match status" value="1"/>
</dbReference>
<keyword evidence="4" id="KW-0489">Methyltransferase</keyword>
<dbReference type="GO" id="GO:0008168">
    <property type="term" value="F:methyltransferase activity"/>
    <property type="evidence" value="ECO:0007669"/>
    <property type="project" value="UniProtKB-KW"/>
</dbReference>
<comment type="pathway">
    <text evidence="1">Cofactor biosynthesis; adenosylcobalamin biosynthesis.</text>
</comment>
<feature type="non-terminal residue" evidence="4">
    <location>
        <position position="130"/>
    </location>
</feature>
<name>A0A3B1DV20_9ZZZZ</name>
<protein>
    <submittedName>
        <fullName evidence="4">Cobalt-precorrin-3 C(17)-methyltransferase</fullName>
        <ecNumber evidence="4">2.1.1.272</ecNumber>
    </submittedName>
</protein>
<dbReference type="PANTHER" id="PTHR47036:SF1">
    <property type="entry name" value="COBALT-FACTOR III C(17)-METHYLTRANSFERASE-RELATED"/>
    <property type="match status" value="1"/>
</dbReference>
<dbReference type="EC" id="2.1.1.272" evidence="4"/>
<sequence>MNTGNKGRLSVVGIGPGDPDHITPAALRAIRDSEVIVGYTTYIDLIRGLIRDKEVITAGMTQEVQRCRKAIEAASRGRRVAVICSGDPGIYAMAGLVFELIEKGVQVEGGSSEQELAPQPGATEFDIEVI</sequence>